<dbReference type="PANTHER" id="PTHR43861">
    <property type="entry name" value="TRANS-ACONITATE 2-METHYLTRANSFERASE-RELATED"/>
    <property type="match status" value="1"/>
</dbReference>
<sequence>MQGPDGTLNWYRENAEEFIARTADADLSALYSRFASLVPSGGRIMDLGCGAGSAALYFTRQGYDVLAVDGCRELCEYTRKRAGCPVRCLRFEELDYTDAFDGIWACASLLHVRKAGLPGVVRLVYRALRQNGVFYTSFKYGDSERESNGRFFSDFTEESVSTLLKSTGGFQDITVWTTGDARLGRAGERWVNALCRAGKL</sequence>
<dbReference type="EMBL" id="KC246785">
    <property type="protein sequence ID" value="AHF24120.1"/>
    <property type="molecule type" value="Genomic_DNA"/>
</dbReference>
<dbReference type="GO" id="GO:0008757">
    <property type="term" value="F:S-adenosylmethionine-dependent methyltransferase activity"/>
    <property type="evidence" value="ECO:0007669"/>
    <property type="project" value="InterPro"/>
</dbReference>
<dbReference type="GO" id="GO:0032259">
    <property type="term" value="P:methylation"/>
    <property type="evidence" value="ECO:0007669"/>
    <property type="project" value="UniProtKB-KW"/>
</dbReference>
<dbReference type="CDD" id="cd02440">
    <property type="entry name" value="AdoMet_MTases"/>
    <property type="match status" value="1"/>
</dbReference>
<dbReference type="AlphaFoldDB" id="W0FM97"/>
<dbReference type="InterPro" id="IPR013216">
    <property type="entry name" value="Methyltransf_11"/>
</dbReference>
<dbReference type="SUPFAM" id="SSF53335">
    <property type="entry name" value="S-adenosyl-L-methionine-dependent methyltransferases"/>
    <property type="match status" value="1"/>
</dbReference>
<dbReference type="Gene3D" id="3.40.50.150">
    <property type="entry name" value="Vaccinia Virus protein VP39"/>
    <property type="match status" value="1"/>
</dbReference>
<proteinExistence type="predicted"/>
<organism evidence="2">
    <name type="scientific">uncultured bacterium Contig46</name>
    <dbReference type="NCBI Taxonomy" id="1393580"/>
    <lineage>
        <taxon>Bacteria</taxon>
        <taxon>environmental samples</taxon>
    </lineage>
</organism>
<dbReference type="Pfam" id="PF08241">
    <property type="entry name" value="Methyltransf_11"/>
    <property type="match status" value="1"/>
</dbReference>
<keyword evidence="2" id="KW-0489">Methyltransferase</keyword>
<protein>
    <submittedName>
        <fullName evidence="2">Methyltransferase type 11</fullName>
    </submittedName>
</protein>
<dbReference type="InterPro" id="IPR029063">
    <property type="entry name" value="SAM-dependent_MTases_sf"/>
</dbReference>
<dbReference type="PANTHER" id="PTHR43861:SF1">
    <property type="entry name" value="TRANS-ACONITATE 2-METHYLTRANSFERASE"/>
    <property type="match status" value="1"/>
</dbReference>
<name>W0FM97_9BACT</name>
<reference evidence="2" key="1">
    <citation type="journal article" date="2013" name="PLoS ONE">
        <title>Metagenomic insights into the carbohydrate-active enzymes carried by the microorganisms adhering to solid digesta in the rumen of cows.</title>
        <authorList>
            <person name="Wang L."/>
            <person name="Hatem A."/>
            <person name="Catalyurek U.V."/>
            <person name="Morrison M."/>
            <person name="Yu Z."/>
        </authorList>
    </citation>
    <scope>NUCLEOTIDE SEQUENCE</scope>
</reference>
<feature type="domain" description="Methyltransferase type 11" evidence="1">
    <location>
        <begin position="46"/>
        <end position="135"/>
    </location>
</feature>
<evidence type="ECO:0000259" key="1">
    <source>
        <dbReference type="Pfam" id="PF08241"/>
    </source>
</evidence>
<accession>W0FM97</accession>
<evidence type="ECO:0000313" key="2">
    <source>
        <dbReference type="EMBL" id="AHF24120.1"/>
    </source>
</evidence>
<keyword evidence="2" id="KW-0808">Transferase</keyword>